<evidence type="ECO:0000313" key="3">
    <source>
        <dbReference type="Proteomes" id="UP000195570"/>
    </source>
</evidence>
<keyword evidence="3" id="KW-1185">Reference proteome</keyword>
<sequence>MEGEEKVELSQLELKLEELQVIWEDVQATCPATHSSKRRNSSDAVASPPRVRSTSGAAQRQGANTQEPLQLPSPQSKHPSLRLLHANNKGKLRCTNPVASEGAVLGGIVSVSPPHSPANASVGACPHGRDGGVRNCVPSRLPPLDASHAQELLKACSNCGVEQRRPTAQFCWNCGTRI</sequence>
<evidence type="ECO:0000313" key="2">
    <source>
        <dbReference type="EMBL" id="SCU69340.1"/>
    </source>
</evidence>
<dbReference type="AlphaFoldDB" id="A0A1G4IAY0"/>
<dbReference type="RefSeq" id="XP_067080328.1">
    <property type="nucleotide sequence ID" value="XM_067224227.1"/>
</dbReference>
<dbReference type="Proteomes" id="UP000195570">
    <property type="component" value="Unassembled WGS sequence"/>
</dbReference>
<dbReference type="VEuPathDB" id="TriTrypDB:TEOVI_000090600"/>
<evidence type="ECO:0008006" key="4">
    <source>
        <dbReference type="Google" id="ProtNLM"/>
    </source>
</evidence>
<proteinExistence type="predicted"/>
<accession>A0A1G4IAY0</accession>
<name>A0A1G4IAY0_TRYEQ</name>
<organism evidence="2 3">
    <name type="scientific">Trypanosoma equiperdum</name>
    <dbReference type="NCBI Taxonomy" id="5694"/>
    <lineage>
        <taxon>Eukaryota</taxon>
        <taxon>Discoba</taxon>
        <taxon>Euglenozoa</taxon>
        <taxon>Kinetoplastea</taxon>
        <taxon>Metakinetoplastina</taxon>
        <taxon>Trypanosomatida</taxon>
        <taxon>Trypanosomatidae</taxon>
        <taxon>Trypanosoma</taxon>
    </lineage>
</organism>
<evidence type="ECO:0000256" key="1">
    <source>
        <dbReference type="SAM" id="MobiDB-lite"/>
    </source>
</evidence>
<reference evidence="2" key="1">
    <citation type="submission" date="2016-09" db="EMBL/GenBank/DDBJ databases">
        <authorList>
            <person name="Hebert L."/>
            <person name="Moumen B."/>
        </authorList>
    </citation>
    <scope>NUCLEOTIDE SEQUENCE [LARGE SCALE GENOMIC DNA]</scope>
    <source>
        <strain evidence="2">OVI</strain>
    </source>
</reference>
<protein>
    <recommendedName>
        <fullName evidence="4">Zinc-ribbon domain-containing protein</fullName>
    </recommendedName>
</protein>
<dbReference type="EMBL" id="CZPT02001192">
    <property type="protein sequence ID" value="SCU69340.1"/>
    <property type="molecule type" value="Genomic_DNA"/>
</dbReference>
<gene>
    <name evidence="2" type="ORF">TEOVI_000090600</name>
</gene>
<dbReference type="GeneID" id="92374846"/>
<feature type="compositionally biased region" description="Polar residues" evidence="1">
    <location>
        <begin position="52"/>
        <end position="78"/>
    </location>
</feature>
<feature type="region of interest" description="Disordered" evidence="1">
    <location>
        <begin position="30"/>
        <end position="78"/>
    </location>
</feature>
<comment type="caution">
    <text evidence="2">The sequence shown here is derived from an EMBL/GenBank/DDBJ whole genome shotgun (WGS) entry which is preliminary data.</text>
</comment>